<dbReference type="PANTHER" id="PTHR23523:SF2">
    <property type="entry name" value="2-NITROIMIDAZOLE TRANSPORTER"/>
    <property type="match status" value="1"/>
</dbReference>
<dbReference type="PANTHER" id="PTHR23523">
    <property type="match status" value="1"/>
</dbReference>
<feature type="transmembrane region" description="Helical" evidence="6">
    <location>
        <begin position="74"/>
        <end position="91"/>
    </location>
</feature>
<evidence type="ECO:0000256" key="3">
    <source>
        <dbReference type="ARBA" id="ARBA00022692"/>
    </source>
</evidence>
<dbReference type="Gene3D" id="1.20.1250.20">
    <property type="entry name" value="MFS general substrate transporter like domains"/>
    <property type="match status" value="1"/>
</dbReference>
<feature type="transmembrane region" description="Helical" evidence="6">
    <location>
        <begin position="295"/>
        <end position="320"/>
    </location>
</feature>
<feature type="transmembrane region" description="Helical" evidence="6">
    <location>
        <begin position="97"/>
        <end position="119"/>
    </location>
</feature>
<gene>
    <name evidence="8" type="ORF">ACFFLI_09055</name>
</gene>
<feature type="transmembrane region" description="Helical" evidence="6">
    <location>
        <begin position="41"/>
        <end position="62"/>
    </location>
</feature>
<keyword evidence="2" id="KW-0813">Transport</keyword>
<dbReference type="SUPFAM" id="SSF103473">
    <property type="entry name" value="MFS general substrate transporter"/>
    <property type="match status" value="1"/>
</dbReference>
<keyword evidence="5 6" id="KW-0472">Membrane</keyword>
<dbReference type="InterPro" id="IPR052524">
    <property type="entry name" value="MFS_Cyanate_Porter"/>
</dbReference>
<dbReference type="EMBL" id="JBHLZY010000022">
    <property type="protein sequence ID" value="MFB9770006.1"/>
    <property type="molecule type" value="Genomic_DNA"/>
</dbReference>
<dbReference type="InterPro" id="IPR011701">
    <property type="entry name" value="MFS"/>
</dbReference>
<comment type="subcellular location">
    <subcellularLocation>
        <location evidence="1">Cell membrane</location>
        <topology evidence="1">Multi-pass membrane protein</topology>
    </subcellularLocation>
</comment>
<evidence type="ECO:0000259" key="7">
    <source>
        <dbReference type="PROSITE" id="PS50850"/>
    </source>
</evidence>
<dbReference type="PROSITE" id="PS50850">
    <property type="entry name" value="MFS"/>
    <property type="match status" value="1"/>
</dbReference>
<evidence type="ECO:0000256" key="1">
    <source>
        <dbReference type="ARBA" id="ARBA00004651"/>
    </source>
</evidence>
<proteinExistence type="predicted"/>
<dbReference type="RefSeq" id="WP_137641705.1">
    <property type="nucleotide sequence ID" value="NZ_BJEA01000002.1"/>
</dbReference>
<dbReference type="Proteomes" id="UP001589691">
    <property type="component" value="Unassembled WGS sequence"/>
</dbReference>
<feature type="transmembrane region" description="Helical" evidence="6">
    <location>
        <begin position="332"/>
        <end position="354"/>
    </location>
</feature>
<organism evidence="8 9">
    <name type="scientific">Lactiplantibacillus modestisalitolerans</name>
    <dbReference type="NCBI Taxonomy" id="1457219"/>
    <lineage>
        <taxon>Bacteria</taxon>
        <taxon>Bacillati</taxon>
        <taxon>Bacillota</taxon>
        <taxon>Bacilli</taxon>
        <taxon>Lactobacillales</taxon>
        <taxon>Lactobacillaceae</taxon>
        <taxon>Lactiplantibacillus</taxon>
    </lineage>
</organism>
<reference evidence="8 9" key="1">
    <citation type="submission" date="2024-09" db="EMBL/GenBank/DDBJ databases">
        <authorList>
            <person name="Sun Q."/>
            <person name="Mori K."/>
        </authorList>
    </citation>
    <scope>NUCLEOTIDE SEQUENCE [LARGE SCALE GENOMIC DNA]</scope>
    <source>
        <strain evidence="8 9">TBRC 4576</strain>
    </source>
</reference>
<keyword evidence="9" id="KW-1185">Reference proteome</keyword>
<sequence length="391" mass="41954">MQRKQVVTSLGIILVAVNMRLPITAIPPIMAQLQQATGLSATMAGLLTSIPLLTFAVVSTAFTKLSRRFGHVPVLLTAFLILTGGSLLRIMPQVAPLLLGTLLIGLGIDGGNVILPAIIKDRLPERPTFGVSLYTTSMVLMSSLATGAVGLLTQRFSLRTTMIGLAGLSLVSVLGCLLLMQPRAAQTAREAQTVKLPQSVWTDRLAWLITLFFGIQALLYYSLVTWLPNIFETAGYSAVTAAMLVTLLQLACLVCAFVTPWFAKSTNGKRWLLWVIGVGFTLAPLGILWPSHVLWYGVTLTLLMGVASGFSFNLAVIFFTQKTRNPAETVEVSGMAQTLGYLLAAGGPFSFGLLKSSGGNWTSTLIICGAFGALITLVGILIERRQHIFSR</sequence>
<evidence type="ECO:0000313" key="8">
    <source>
        <dbReference type="EMBL" id="MFB9770006.1"/>
    </source>
</evidence>
<evidence type="ECO:0000256" key="5">
    <source>
        <dbReference type="ARBA" id="ARBA00023136"/>
    </source>
</evidence>
<feature type="transmembrane region" description="Helical" evidence="6">
    <location>
        <begin position="131"/>
        <end position="152"/>
    </location>
</feature>
<evidence type="ECO:0000256" key="6">
    <source>
        <dbReference type="SAM" id="Phobius"/>
    </source>
</evidence>
<evidence type="ECO:0000256" key="4">
    <source>
        <dbReference type="ARBA" id="ARBA00022989"/>
    </source>
</evidence>
<keyword evidence="4 6" id="KW-1133">Transmembrane helix</keyword>
<feature type="transmembrane region" description="Helical" evidence="6">
    <location>
        <begin position="205"/>
        <end position="223"/>
    </location>
</feature>
<accession>A0ABV5WWX7</accession>
<evidence type="ECO:0000313" key="9">
    <source>
        <dbReference type="Proteomes" id="UP001589691"/>
    </source>
</evidence>
<dbReference type="Pfam" id="PF07690">
    <property type="entry name" value="MFS_1"/>
    <property type="match status" value="1"/>
</dbReference>
<name>A0ABV5WWX7_9LACO</name>
<feature type="transmembrane region" description="Helical" evidence="6">
    <location>
        <begin position="360"/>
        <end position="382"/>
    </location>
</feature>
<evidence type="ECO:0000256" key="2">
    <source>
        <dbReference type="ARBA" id="ARBA00022448"/>
    </source>
</evidence>
<comment type="caution">
    <text evidence="8">The sequence shown here is derived from an EMBL/GenBank/DDBJ whole genome shotgun (WGS) entry which is preliminary data.</text>
</comment>
<feature type="domain" description="Major facilitator superfamily (MFS) profile" evidence="7">
    <location>
        <begin position="4"/>
        <end position="387"/>
    </location>
</feature>
<feature type="transmembrane region" description="Helical" evidence="6">
    <location>
        <begin position="235"/>
        <end position="259"/>
    </location>
</feature>
<keyword evidence="3 6" id="KW-0812">Transmembrane</keyword>
<dbReference type="InterPro" id="IPR020846">
    <property type="entry name" value="MFS_dom"/>
</dbReference>
<protein>
    <submittedName>
        <fullName evidence="8">MFS transporter</fullName>
    </submittedName>
</protein>
<dbReference type="InterPro" id="IPR036259">
    <property type="entry name" value="MFS_trans_sf"/>
</dbReference>
<feature type="transmembrane region" description="Helical" evidence="6">
    <location>
        <begin position="271"/>
        <end position="289"/>
    </location>
</feature>
<feature type="transmembrane region" description="Helical" evidence="6">
    <location>
        <begin position="158"/>
        <end position="180"/>
    </location>
</feature>